<dbReference type="InterPro" id="IPR037294">
    <property type="entry name" value="ABC_BtuC-like"/>
</dbReference>
<evidence type="ECO:0000256" key="7">
    <source>
        <dbReference type="ARBA" id="ARBA00023136"/>
    </source>
</evidence>
<feature type="transmembrane region" description="Helical" evidence="9">
    <location>
        <begin position="88"/>
        <end position="110"/>
    </location>
</feature>
<dbReference type="Gene3D" id="1.10.3470.10">
    <property type="entry name" value="ABC transporter involved in vitamin B12 uptake, BtuC"/>
    <property type="match status" value="1"/>
</dbReference>
<evidence type="ECO:0000256" key="4">
    <source>
        <dbReference type="ARBA" id="ARBA00022475"/>
    </source>
</evidence>
<dbReference type="SUPFAM" id="SSF81345">
    <property type="entry name" value="ABC transporter involved in vitamin B12 uptake, BtuC"/>
    <property type="match status" value="1"/>
</dbReference>
<feature type="region of interest" description="Disordered" evidence="8">
    <location>
        <begin position="1"/>
        <end position="78"/>
    </location>
</feature>
<evidence type="ECO:0000313" key="10">
    <source>
        <dbReference type="EMBL" id="QMS55730.1"/>
    </source>
</evidence>
<protein>
    <submittedName>
        <fullName evidence="10">Putative siderophore transport system permease protein YfiZ</fullName>
    </submittedName>
</protein>
<dbReference type="Proteomes" id="UP000216825">
    <property type="component" value="Chromosome"/>
</dbReference>
<evidence type="ECO:0000313" key="11">
    <source>
        <dbReference type="Proteomes" id="UP000216825"/>
    </source>
</evidence>
<reference evidence="10" key="2">
    <citation type="submission" date="2020-07" db="EMBL/GenBank/DDBJ databases">
        <title>Genome of starter culture bacteria Kocuria salsicia reveals its technological properties and safety for usage in meat industry.</title>
        <authorList>
            <person name="Michael M."/>
            <person name="Konstantin K."/>
            <person name="Evgenii K."/>
            <person name="Galina S."/>
            <person name="Oksana K."/>
            <person name="Andrei L."/>
        </authorList>
    </citation>
    <scope>NUCLEOTIDE SEQUENCE [LARGE SCALE GENOMIC DNA]</scope>
    <source>
        <strain evidence="10">80</strain>
    </source>
</reference>
<keyword evidence="6 9" id="KW-1133">Transmembrane helix</keyword>
<dbReference type="AlphaFoldDB" id="A0A7D7KXJ0"/>
<feature type="transmembrane region" description="Helical" evidence="9">
    <location>
        <begin position="405"/>
        <end position="422"/>
    </location>
</feature>
<feature type="transmembrane region" description="Helical" evidence="9">
    <location>
        <begin position="155"/>
        <end position="175"/>
    </location>
</feature>
<proteinExistence type="inferred from homology"/>
<dbReference type="PANTHER" id="PTHR30472">
    <property type="entry name" value="FERRIC ENTEROBACTIN TRANSPORT SYSTEM PERMEASE PROTEIN"/>
    <property type="match status" value="1"/>
</dbReference>
<dbReference type="CDD" id="cd06550">
    <property type="entry name" value="TM_ABC_iron-siderophores_like"/>
    <property type="match status" value="1"/>
</dbReference>
<comment type="similarity">
    <text evidence="2">Belongs to the binding-protein-dependent transport system permease family. FecCD subfamily.</text>
</comment>
<evidence type="ECO:0000256" key="2">
    <source>
        <dbReference type="ARBA" id="ARBA00007935"/>
    </source>
</evidence>
<dbReference type="GO" id="GO:0022857">
    <property type="term" value="F:transmembrane transporter activity"/>
    <property type="evidence" value="ECO:0007669"/>
    <property type="project" value="InterPro"/>
</dbReference>
<dbReference type="GO" id="GO:0033214">
    <property type="term" value="P:siderophore-iron import into cell"/>
    <property type="evidence" value="ECO:0007669"/>
    <property type="project" value="TreeGrafter"/>
</dbReference>
<reference evidence="10" key="1">
    <citation type="submission" date="2017-08" db="EMBL/GenBank/DDBJ databases">
        <authorList>
            <person name="Minaev M."/>
            <person name="Kurbakov K.A."/>
            <person name="Solodovnikova G.I."/>
            <person name="Kuznetsova O.A."/>
            <person name="Lisitsyn A.B."/>
        </authorList>
    </citation>
    <scope>NUCLEOTIDE SEQUENCE</scope>
    <source>
        <strain evidence="10">80</strain>
    </source>
</reference>
<dbReference type="Pfam" id="PF01032">
    <property type="entry name" value="FecCD"/>
    <property type="match status" value="1"/>
</dbReference>
<feature type="transmembrane region" description="Helical" evidence="9">
    <location>
        <begin position="372"/>
        <end position="393"/>
    </location>
</feature>
<evidence type="ECO:0000256" key="1">
    <source>
        <dbReference type="ARBA" id="ARBA00004651"/>
    </source>
</evidence>
<accession>A0A7D7KXJ0</accession>
<evidence type="ECO:0000256" key="5">
    <source>
        <dbReference type="ARBA" id="ARBA00022692"/>
    </source>
</evidence>
<comment type="subcellular location">
    <subcellularLocation>
        <location evidence="1">Cell membrane</location>
        <topology evidence="1">Multi-pass membrane protein</topology>
    </subcellularLocation>
</comment>
<evidence type="ECO:0000256" key="6">
    <source>
        <dbReference type="ARBA" id="ARBA00022989"/>
    </source>
</evidence>
<feature type="transmembrane region" description="Helical" evidence="9">
    <location>
        <begin position="187"/>
        <end position="208"/>
    </location>
</feature>
<dbReference type="EMBL" id="CP059343">
    <property type="protein sequence ID" value="QMS55730.1"/>
    <property type="molecule type" value="Genomic_DNA"/>
</dbReference>
<feature type="compositionally biased region" description="Basic and acidic residues" evidence="8">
    <location>
        <begin position="1"/>
        <end position="13"/>
    </location>
</feature>
<dbReference type="GO" id="GO:0005886">
    <property type="term" value="C:plasma membrane"/>
    <property type="evidence" value="ECO:0007669"/>
    <property type="project" value="UniProtKB-SubCell"/>
</dbReference>
<evidence type="ECO:0000256" key="8">
    <source>
        <dbReference type="SAM" id="MobiDB-lite"/>
    </source>
</evidence>
<dbReference type="KEGG" id="kvr:CIB50_0000422"/>
<feature type="transmembrane region" description="Helical" evidence="9">
    <location>
        <begin position="245"/>
        <end position="265"/>
    </location>
</feature>
<keyword evidence="11" id="KW-1185">Reference proteome</keyword>
<name>A0A7D7KXJ0_KOCVA</name>
<organism evidence="10 11">
    <name type="scientific">Kocuria varians</name>
    <name type="common">Micrococcus varians</name>
    <dbReference type="NCBI Taxonomy" id="1272"/>
    <lineage>
        <taxon>Bacteria</taxon>
        <taxon>Bacillati</taxon>
        <taxon>Actinomycetota</taxon>
        <taxon>Actinomycetes</taxon>
        <taxon>Micrococcales</taxon>
        <taxon>Micrococcaceae</taxon>
        <taxon>Kocuria</taxon>
    </lineage>
</organism>
<dbReference type="PANTHER" id="PTHR30472:SF1">
    <property type="entry name" value="FE(3+) DICITRATE TRANSPORT SYSTEM PERMEASE PROTEIN FECC-RELATED"/>
    <property type="match status" value="1"/>
</dbReference>
<keyword evidence="5 9" id="KW-0812">Transmembrane</keyword>
<dbReference type="InterPro" id="IPR000522">
    <property type="entry name" value="ABC_transptr_permease_BtuC"/>
</dbReference>
<feature type="transmembrane region" description="Helical" evidence="9">
    <location>
        <begin position="285"/>
        <end position="305"/>
    </location>
</feature>
<sequence>MGPDRDASADNADRSPAAATDSDSGARACATRTSTASGSTASGAAGRGTEAPRSTATGSAPVGPEAAGAGTPDPEAADSVAPARRRGVVFWLPVLLIAAIAGLCLLSLLVGGRLNTLAEGWQRIPQAFTYAFAPERLSPAAQADDLVTVMGLLRLPRTLVALLVGAALGMAGTVIQGHTRNPLTDPGILGINAGAAAAVVLSIVWGWAASPLGYVWPALIGCALVTAAVFALSSTGSSAANPLSVILAGAALSAILMAVVNALVLSDQNTLDRMRQWATGSVSGVTLEVAAVTAPFVLVGAVLAMTQGPGLNLLALGEPVAESLGLNVTRQRVLGLLAVALLGGAATAAAGPVAFIGLAAPHMVRGLLGPDYRLLVPYSALLGAALALGADVLGRVIGRPGELQMGIVMALVGVPFFVVLIRRGKVTSL</sequence>
<evidence type="ECO:0000256" key="9">
    <source>
        <dbReference type="SAM" id="Phobius"/>
    </source>
</evidence>
<feature type="transmembrane region" description="Helical" evidence="9">
    <location>
        <begin position="214"/>
        <end position="233"/>
    </location>
</feature>
<feature type="transmembrane region" description="Helical" evidence="9">
    <location>
        <begin position="333"/>
        <end position="360"/>
    </location>
</feature>
<feature type="compositionally biased region" description="Low complexity" evidence="8">
    <location>
        <begin position="14"/>
        <end position="49"/>
    </location>
</feature>
<evidence type="ECO:0000256" key="3">
    <source>
        <dbReference type="ARBA" id="ARBA00022448"/>
    </source>
</evidence>
<keyword evidence="3" id="KW-0813">Transport</keyword>
<keyword evidence="7 9" id="KW-0472">Membrane</keyword>
<gene>
    <name evidence="10" type="primary">yfiZ_1</name>
    <name evidence="10" type="ORF">CIB50_0000422</name>
</gene>
<keyword evidence="4" id="KW-1003">Cell membrane</keyword>